<dbReference type="EMBL" id="SZNK01000001">
    <property type="protein sequence ID" value="TKI54055.1"/>
    <property type="molecule type" value="Genomic_DNA"/>
</dbReference>
<evidence type="ECO:0000313" key="2">
    <source>
        <dbReference type="Proteomes" id="UP000307841"/>
    </source>
</evidence>
<dbReference type="Proteomes" id="UP000307841">
    <property type="component" value="Unassembled WGS sequence"/>
</dbReference>
<organism evidence="1 2">
    <name type="scientific">Brevibacillus antibioticus</name>
    <dbReference type="NCBI Taxonomy" id="2570228"/>
    <lineage>
        <taxon>Bacteria</taxon>
        <taxon>Bacillati</taxon>
        <taxon>Bacillota</taxon>
        <taxon>Bacilli</taxon>
        <taxon>Bacillales</taxon>
        <taxon>Paenibacillaceae</taxon>
        <taxon>Brevibacillus</taxon>
    </lineage>
</organism>
<accession>A0A4U2Y2B7</accession>
<gene>
    <name evidence="1" type="ORF">E8L90_00515</name>
</gene>
<name>A0A4U2Y2B7_9BACL</name>
<dbReference type="AlphaFoldDB" id="A0A4U2Y2B7"/>
<dbReference type="OrthoDB" id="2877979at2"/>
<comment type="caution">
    <text evidence="1">The sequence shown here is derived from an EMBL/GenBank/DDBJ whole genome shotgun (WGS) entry which is preliminary data.</text>
</comment>
<reference evidence="1 2" key="1">
    <citation type="submission" date="2019-04" db="EMBL/GenBank/DDBJ databases">
        <title>Whole genome sequencing of Brevibacillus sp. TGS2-1.</title>
        <authorList>
            <person name="Choi A."/>
        </authorList>
    </citation>
    <scope>NUCLEOTIDE SEQUENCE [LARGE SCALE GENOMIC DNA]</scope>
    <source>
        <strain evidence="1 2">TGS2-1</strain>
    </source>
</reference>
<dbReference type="RefSeq" id="WP_137027532.1">
    <property type="nucleotide sequence ID" value="NZ_SZNK01000001.1"/>
</dbReference>
<keyword evidence="2" id="KW-1185">Reference proteome</keyword>
<sequence length="120" mass="13469">MKKKLIWVSAILILVVFCVVLSNKILSNTVNPQNILVDDVNVTNDLITFKGNLASSGDQVNGHEVVYQNETLYIKIKSSLVSFQKRSSKIDISLDNNYGKIKEVYLQGDTTANKLLIWPK</sequence>
<evidence type="ECO:0000313" key="1">
    <source>
        <dbReference type="EMBL" id="TKI54055.1"/>
    </source>
</evidence>
<proteinExistence type="predicted"/>
<protein>
    <submittedName>
        <fullName evidence="1">Uncharacterized protein</fullName>
    </submittedName>
</protein>